<dbReference type="PANTHER" id="PTHR11731:SF193">
    <property type="entry name" value="DIPEPTIDYL PEPTIDASE 9"/>
    <property type="match status" value="1"/>
</dbReference>
<dbReference type="InterPro" id="IPR002469">
    <property type="entry name" value="Peptidase_S9B_N"/>
</dbReference>
<evidence type="ECO:0000313" key="3">
    <source>
        <dbReference type="EMBL" id="CEK61182.1"/>
    </source>
</evidence>
<feature type="non-terminal residue" evidence="3">
    <location>
        <position position="253"/>
    </location>
</feature>
<protein>
    <recommendedName>
        <fullName evidence="2">Dipeptidylpeptidase IV N-terminal domain-containing protein</fullName>
    </recommendedName>
</protein>
<sequence length="253" mass="28790">MTEDFDTYELPTASPPKPHGYKKSWRELNNTVRETWKAINAVTPSTLSNFQFRSTTDDLGDSRTVLYFLGVQEKGKDSTLLKIEVPDEPLEPLIQSENEFGGEDRLSLLYISSVFELESNVGSVPMSKEEQLMRERKRLATYGITSYEFHREDGLFVVPINNSLFTFKDELDCISLATEVPTSTYGARLDPKLCACNTDLLAFIHDFDIWLVCVNTGREIRLTHVHKGDVKLENDPCSAGVPSFVIQEEFDRY</sequence>
<dbReference type="InterPro" id="IPR050278">
    <property type="entry name" value="Serine_Prot_S9B/DPPIV"/>
</dbReference>
<dbReference type="Gene3D" id="2.140.10.30">
    <property type="entry name" value="Dipeptidylpeptidase IV, N-terminal domain"/>
    <property type="match status" value="1"/>
</dbReference>
<proteinExistence type="predicted"/>
<dbReference type="EMBL" id="HACG01014317">
    <property type="protein sequence ID" value="CEK61182.1"/>
    <property type="molecule type" value="Transcribed_RNA"/>
</dbReference>
<accession>A0A0B6YYH6</accession>
<dbReference type="GO" id="GO:0006508">
    <property type="term" value="P:proteolysis"/>
    <property type="evidence" value="ECO:0007669"/>
    <property type="project" value="InterPro"/>
</dbReference>
<evidence type="ECO:0000256" key="1">
    <source>
        <dbReference type="SAM" id="MobiDB-lite"/>
    </source>
</evidence>
<dbReference type="GO" id="GO:0008239">
    <property type="term" value="F:dipeptidyl-peptidase activity"/>
    <property type="evidence" value="ECO:0007669"/>
    <property type="project" value="TreeGrafter"/>
</dbReference>
<reference evidence="3" key="1">
    <citation type="submission" date="2014-12" db="EMBL/GenBank/DDBJ databases">
        <title>Insight into the proteome of Arion vulgaris.</title>
        <authorList>
            <person name="Aradska J."/>
            <person name="Bulat T."/>
            <person name="Smidak R."/>
            <person name="Sarate P."/>
            <person name="Gangsoo J."/>
            <person name="Sialana F."/>
            <person name="Bilban M."/>
            <person name="Lubec G."/>
        </authorList>
    </citation>
    <scope>NUCLEOTIDE SEQUENCE</scope>
    <source>
        <tissue evidence="3">Skin</tissue>
    </source>
</reference>
<dbReference type="PANTHER" id="PTHR11731">
    <property type="entry name" value="PROTEASE FAMILY S9B,C DIPEPTIDYL-PEPTIDASE IV-RELATED"/>
    <property type="match status" value="1"/>
</dbReference>
<feature type="region of interest" description="Disordered" evidence="1">
    <location>
        <begin position="1"/>
        <end position="22"/>
    </location>
</feature>
<name>A0A0B6YYH6_9EUPU</name>
<dbReference type="Pfam" id="PF00930">
    <property type="entry name" value="DPPIV_N"/>
    <property type="match status" value="1"/>
</dbReference>
<organism evidence="3">
    <name type="scientific">Arion vulgaris</name>
    <dbReference type="NCBI Taxonomy" id="1028688"/>
    <lineage>
        <taxon>Eukaryota</taxon>
        <taxon>Metazoa</taxon>
        <taxon>Spiralia</taxon>
        <taxon>Lophotrochozoa</taxon>
        <taxon>Mollusca</taxon>
        <taxon>Gastropoda</taxon>
        <taxon>Heterobranchia</taxon>
        <taxon>Euthyneura</taxon>
        <taxon>Panpulmonata</taxon>
        <taxon>Eupulmonata</taxon>
        <taxon>Stylommatophora</taxon>
        <taxon>Helicina</taxon>
        <taxon>Arionoidea</taxon>
        <taxon>Arionidae</taxon>
        <taxon>Arion</taxon>
    </lineage>
</organism>
<gene>
    <name evidence="3" type="primary">ORF41545</name>
</gene>
<feature type="domain" description="Dipeptidylpeptidase IV N-terminal" evidence="2">
    <location>
        <begin position="185"/>
        <end position="252"/>
    </location>
</feature>
<evidence type="ECO:0000259" key="2">
    <source>
        <dbReference type="Pfam" id="PF00930"/>
    </source>
</evidence>
<dbReference type="AlphaFoldDB" id="A0A0B6YYH6"/>